<dbReference type="GO" id="GO:0016020">
    <property type="term" value="C:membrane"/>
    <property type="evidence" value="ECO:0007669"/>
    <property type="project" value="TreeGrafter"/>
</dbReference>
<keyword evidence="1" id="KW-0812">Transmembrane</keyword>
<evidence type="ECO:0000313" key="4">
    <source>
        <dbReference type="Proteomes" id="UP000319255"/>
    </source>
</evidence>
<organism evidence="3 4">
    <name type="scientific">Amaricoccus solimangrovi</name>
    <dbReference type="NCBI Taxonomy" id="2589815"/>
    <lineage>
        <taxon>Bacteria</taxon>
        <taxon>Pseudomonadati</taxon>
        <taxon>Pseudomonadota</taxon>
        <taxon>Alphaproteobacteria</taxon>
        <taxon>Rhodobacterales</taxon>
        <taxon>Paracoccaceae</taxon>
        <taxon>Amaricoccus</taxon>
    </lineage>
</organism>
<dbReference type="AlphaFoldDB" id="A0A501WWT9"/>
<keyword evidence="4" id="KW-1185">Reference proteome</keyword>
<name>A0A501WWT9_9RHOB</name>
<feature type="transmembrane region" description="Helical" evidence="1">
    <location>
        <begin position="168"/>
        <end position="185"/>
    </location>
</feature>
<keyword evidence="1" id="KW-1133">Transmembrane helix</keyword>
<keyword evidence="1" id="KW-0472">Membrane</keyword>
<dbReference type="InterPro" id="IPR050879">
    <property type="entry name" value="Acyltransferase_3"/>
</dbReference>
<dbReference type="InterPro" id="IPR002656">
    <property type="entry name" value="Acyl_transf_3_dom"/>
</dbReference>
<keyword evidence="3" id="KW-0012">Acyltransferase</keyword>
<dbReference type="GO" id="GO:0016747">
    <property type="term" value="F:acyltransferase activity, transferring groups other than amino-acyl groups"/>
    <property type="evidence" value="ECO:0007669"/>
    <property type="project" value="InterPro"/>
</dbReference>
<dbReference type="Proteomes" id="UP000319255">
    <property type="component" value="Unassembled WGS sequence"/>
</dbReference>
<feature type="transmembrane region" description="Helical" evidence="1">
    <location>
        <begin position="191"/>
        <end position="209"/>
    </location>
</feature>
<sequence>MSGETAERLPGLDAGRALAAIGVVFFHANNYFLPVVAIPGEDAGSFWRLGQHGVEFFFVLSGFLVLLRHRRGDRGEAVAAAFLLGRARRLLPLYWTVLACVALGIALAPAFGLHLGAGRLSAERLLASLVPLPGAEEPVLRVAWTLGREALFYMLFALVLLRPARFRPLFLGWMAASGLTVFMAPPAPLDAVLSPFDLCFGLGMLAALARERLPAGAAAPLATLGLAIVLAGAAGEMTGPGWGEAARVAIFGPGSALLVLVLAMARRVPRMLVALGRGSFAIYLVHGSALALVAPAARRLPGAAALPPAAMLALLTGTAVAAGMLVHRLVEGPLVAAARARPSGRAAPAETR</sequence>
<feature type="transmembrane region" description="Helical" evidence="1">
    <location>
        <begin position="17"/>
        <end position="37"/>
    </location>
</feature>
<feature type="transmembrane region" description="Helical" evidence="1">
    <location>
        <begin position="309"/>
        <end position="330"/>
    </location>
</feature>
<reference evidence="3 4" key="1">
    <citation type="submission" date="2019-06" db="EMBL/GenBank/DDBJ databases">
        <title>A novel bacterium of genus Amaricoccus, isolated from marine sediment.</title>
        <authorList>
            <person name="Huang H."/>
            <person name="Mo K."/>
            <person name="Hu Y."/>
        </authorList>
    </citation>
    <scope>NUCLEOTIDE SEQUENCE [LARGE SCALE GENOMIC DNA]</scope>
    <source>
        <strain evidence="3 4">HB172011</strain>
    </source>
</reference>
<comment type="caution">
    <text evidence="3">The sequence shown here is derived from an EMBL/GenBank/DDBJ whole genome shotgun (WGS) entry which is preliminary data.</text>
</comment>
<evidence type="ECO:0000313" key="3">
    <source>
        <dbReference type="EMBL" id="TPE53192.1"/>
    </source>
</evidence>
<dbReference type="PANTHER" id="PTHR23028">
    <property type="entry name" value="ACETYLTRANSFERASE"/>
    <property type="match status" value="1"/>
</dbReference>
<feature type="transmembrane region" description="Helical" evidence="1">
    <location>
        <begin position="49"/>
        <end position="67"/>
    </location>
</feature>
<dbReference type="PANTHER" id="PTHR23028:SF53">
    <property type="entry name" value="ACYL_TRANSF_3 DOMAIN-CONTAINING PROTEIN"/>
    <property type="match status" value="1"/>
</dbReference>
<evidence type="ECO:0000259" key="2">
    <source>
        <dbReference type="Pfam" id="PF01757"/>
    </source>
</evidence>
<accession>A0A501WWT9</accession>
<protein>
    <submittedName>
        <fullName evidence="3">Acyltransferase</fullName>
    </submittedName>
</protein>
<dbReference type="EMBL" id="VFRP01000002">
    <property type="protein sequence ID" value="TPE53192.1"/>
    <property type="molecule type" value="Genomic_DNA"/>
</dbReference>
<gene>
    <name evidence="3" type="ORF">FJM51_03995</name>
</gene>
<dbReference type="RefSeq" id="WP_140452814.1">
    <property type="nucleotide sequence ID" value="NZ_VFRP01000002.1"/>
</dbReference>
<feature type="transmembrane region" description="Helical" evidence="1">
    <location>
        <begin position="272"/>
        <end position="297"/>
    </location>
</feature>
<feature type="domain" description="Acyltransferase 3" evidence="2">
    <location>
        <begin position="10"/>
        <end position="324"/>
    </location>
</feature>
<feature type="transmembrane region" description="Helical" evidence="1">
    <location>
        <begin position="216"/>
        <end position="234"/>
    </location>
</feature>
<evidence type="ECO:0000256" key="1">
    <source>
        <dbReference type="SAM" id="Phobius"/>
    </source>
</evidence>
<feature type="transmembrane region" description="Helical" evidence="1">
    <location>
        <begin position="142"/>
        <end position="161"/>
    </location>
</feature>
<proteinExistence type="predicted"/>
<feature type="transmembrane region" description="Helical" evidence="1">
    <location>
        <begin position="246"/>
        <end position="265"/>
    </location>
</feature>
<dbReference type="Pfam" id="PF01757">
    <property type="entry name" value="Acyl_transf_3"/>
    <property type="match status" value="1"/>
</dbReference>
<keyword evidence="3" id="KW-0808">Transferase</keyword>
<feature type="transmembrane region" description="Helical" evidence="1">
    <location>
        <begin position="93"/>
        <end position="115"/>
    </location>
</feature>
<dbReference type="OrthoDB" id="9796461at2"/>
<dbReference type="GO" id="GO:0009103">
    <property type="term" value="P:lipopolysaccharide biosynthetic process"/>
    <property type="evidence" value="ECO:0007669"/>
    <property type="project" value="TreeGrafter"/>
</dbReference>